<dbReference type="GO" id="GO:0008380">
    <property type="term" value="P:RNA splicing"/>
    <property type="evidence" value="ECO:0007669"/>
    <property type="project" value="UniProtKB-KW"/>
</dbReference>
<sequence>MRECLADGISKAGIYLSGYYCCWSACFRRELYREFELAIFSRIDKTNLKHSKTFAACFAGKGKTGSVDSKYISSPVVCSPYKSWEVEQGADLDVESSNLDGISSNVASAYQKALEMCNARAHLEEQISRQDLSDSEKFQQYMYEQSSGEPGRVQLLYERAITDFPVSSDLWLDYLDKTLKVGNVVRDVYSRATKNCPWVGELWVRSFLSLECGRAYEEEISTVFGKSLRCAFSTFEEYLDLFLARIDGLRRRILFSGEVEGALDYSLIRETFQQLYLCPMLWDAVTSCASDYLSEQMKNTNGLLRLYAYCGTMLEAWQSYISMEIELGHTGTGSGGWQFKGLGRALPSPGPGPYNVK</sequence>
<dbReference type="AlphaFoldDB" id="A0AAP0MHT2"/>
<dbReference type="SMART" id="SM00386">
    <property type="entry name" value="HAT"/>
    <property type="match status" value="2"/>
</dbReference>
<dbReference type="EMBL" id="JBCGBO010000003">
    <property type="protein sequence ID" value="KAK9213701.1"/>
    <property type="molecule type" value="Genomic_DNA"/>
</dbReference>
<keyword evidence="4" id="KW-0508">mRNA splicing</keyword>
<evidence type="ECO:0000256" key="1">
    <source>
        <dbReference type="ARBA" id="ARBA00004123"/>
    </source>
</evidence>
<evidence type="ECO:0000313" key="6">
    <source>
        <dbReference type="EMBL" id="KAK9213701.1"/>
    </source>
</evidence>
<evidence type="ECO:0000313" key="7">
    <source>
        <dbReference type="Proteomes" id="UP001428341"/>
    </source>
</evidence>
<accession>A0AAP0MHT2</accession>
<keyword evidence="7" id="KW-1185">Reference proteome</keyword>
<evidence type="ECO:0000256" key="3">
    <source>
        <dbReference type="ARBA" id="ARBA00022737"/>
    </source>
</evidence>
<dbReference type="Proteomes" id="UP001428341">
    <property type="component" value="Unassembled WGS sequence"/>
</dbReference>
<keyword evidence="5" id="KW-0539">Nucleus</keyword>
<dbReference type="GO" id="GO:0006397">
    <property type="term" value="P:mRNA processing"/>
    <property type="evidence" value="ECO:0007669"/>
    <property type="project" value="UniProtKB-KW"/>
</dbReference>
<reference evidence="6 7" key="1">
    <citation type="submission" date="2024-05" db="EMBL/GenBank/DDBJ databases">
        <title>Haplotype-resolved chromosome-level genome assembly of Huyou (Citrus changshanensis).</title>
        <authorList>
            <person name="Miao C."/>
            <person name="Chen W."/>
            <person name="Wu Y."/>
            <person name="Wang L."/>
            <person name="Zhao S."/>
            <person name="Grierson D."/>
            <person name="Xu C."/>
            <person name="Chen K."/>
        </authorList>
    </citation>
    <scope>NUCLEOTIDE SEQUENCE [LARGE SCALE GENOMIC DNA]</scope>
    <source>
        <strain evidence="6">01-14</strain>
        <tissue evidence="6">Leaf</tissue>
    </source>
</reference>
<organism evidence="6 7">
    <name type="scientific">Citrus x changshan-huyou</name>
    <dbReference type="NCBI Taxonomy" id="2935761"/>
    <lineage>
        <taxon>Eukaryota</taxon>
        <taxon>Viridiplantae</taxon>
        <taxon>Streptophyta</taxon>
        <taxon>Embryophyta</taxon>
        <taxon>Tracheophyta</taxon>
        <taxon>Spermatophyta</taxon>
        <taxon>Magnoliopsida</taxon>
        <taxon>eudicotyledons</taxon>
        <taxon>Gunneridae</taxon>
        <taxon>Pentapetalae</taxon>
        <taxon>rosids</taxon>
        <taxon>malvids</taxon>
        <taxon>Sapindales</taxon>
        <taxon>Rutaceae</taxon>
        <taxon>Aurantioideae</taxon>
        <taxon>Citrus</taxon>
    </lineage>
</organism>
<proteinExistence type="predicted"/>
<gene>
    <name evidence="6" type="ORF">WN944_005686</name>
</gene>
<name>A0AAP0MHT2_9ROSI</name>
<keyword evidence="2" id="KW-0507">mRNA processing</keyword>
<evidence type="ECO:0008006" key="8">
    <source>
        <dbReference type="Google" id="ProtNLM"/>
    </source>
</evidence>
<protein>
    <recommendedName>
        <fullName evidence="8">Squamous cell carcinoma antigen recognized by T-cells 3</fullName>
    </recommendedName>
</protein>
<dbReference type="GO" id="GO:0005634">
    <property type="term" value="C:nucleus"/>
    <property type="evidence" value="ECO:0007669"/>
    <property type="project" value="UniProtKB-SubCell"/>
</dbReference>
<comment type="caution">
    <text evidence="6">The sequence shown here is derived from an EMBL/GenBank/DDBJ whole genome shotgun (WGS) entry which is preliminary data.</text>
</comment>
<keyword evidence="3" id="KW-0677">Repeat</keyword>
<dbReference type="InterPro" id="IPR011990">
    <property type="entry name" value="TPR-like_helical_dom_sf"/>
</dbReference>
<dbReference type="InterPro" id="IPR003107">
    <property type="entry name" value="HAT"/>
</dbReference>
<evidence type="ECO:0000256" key="4">
    <source>
        <dbReference type="ARBA" id="ARBA00023187"/>
    </source>
</evidence>
<dbReference type="PANTHER" id="PTHR17204">
    <property type="entry name" value="PRE-MRNA PROCESSING PROTEIN PRP39-RELATED"/>
    <property type="match status" value="1"/>
</dbReference>
<evidence type="ECO:0000256" key="2">
    <source>
        <dbReference type="ARBA" id="ARBA00022664"/>
    </source>
</evidence>
<dbReference type="SUPFAM" id="SSF48452">
    <property type="entry name" value="TPR-like"/>
    <property type="match status" value="1"/>
</dbReference>
<evidence type="ECO:0000256" key="5">
    <source>
        <dbReference type="ARBA" id="ARBA00023242"/>
    </source>
</evidence>
<dbReference type="PANTHER" id="PTHR17204:SF25">
    <property type="entry name" value="RRM DOMAIN-CONTAINING PROTEIN"/>
    <property type="match status" value="1"/>
</dbReference>
<dbReference type="Gene3D" id="1.25.40.10">
    <property type="entry name" value="Tetratricopeptide repeat domain"/>
    <property type="match status" value="1"/>
</dbReference>
<comment type="subcellular location">
    <subcellularLocation>
        <location evidence="1">Nucleus</location>
    </subcellularLocation>
</comment>